<dbReference type="KEGG" id="hhw:NCTC503_00858"/>
<evidence type="ECO:0000259" key="4">
    <source>
        <dbReference type="PROSITE" id="PS51677"/>
    </source>
</evidence>
<dbReference type="EC" id="3.5.1.-" evidence="5"/>
<keyword evidence="3" id="KW-0472">Membrane</keyword>
<dbReference type="PROSITE" id="PS51677">
    <property type="entry name" value="NODB"/>
    <property type="match status" value="1"/>
</dbReference>
<evidence type="ECO:0000256" key="2">
    <source>
        <dbReference type="ARBA" id="ARBA00022729"/>
    </source>
</evidence>
<dbReference type="InterPro" id="IPR002509">
    <property type="entry name" value="NODB_dom"/>
</dbReference>
<dbReference type="InterPro" id="IPR051398">
    <property type="entry name" value="Polysacch_Deacetylase"/>
</dbReference>
<dbReference type="GO" id="GO:0005975">
    <property type="term" value="P:carbohydrate metabolic process"/>
    <property type="evidence" value="ECO:0007669"/>
    <property type="project" value="InterPro"/>
</dbReference>
<evidence type="ECO:0000313" key="6">
    <source>
        <dbReference type="Proteomes" id="UP000308489"/>
    </source>
</evidence>
<keyword evidence="5" id="KW-0378">Hydrolase</keyword>
<dbReference type="GO" id="GO:0016810">
    <property type="term" value="F:hydrolase activity, acting on carbon-nitrogen (but not peptide) bonds"/>
    <property type="evidence" value="ECO:0007669"/>
    <property type="project" value="InterPro"/>
</dbReference>
<dbReference type="EMBL" id="LR590481">
    <property type="protein sequence ID" value="VTQ85985.1"/>
    <property type="molecule type" value="Genomic_DNA"/>
</dbReference>
<dbReference type="SUPFAM" id="SSF88713">
    <property type="entry name" value="Glycoside hydrolase/deacetylase"/>
    <property type="match status" value="1"/>
</dbReference>
<dbReference type="OrthoDB" id="9778320at2"/>
<dbReference type="Pfam" id="PF01522">
    <property type="entry name" value="Polysacc_deac_1"/>
    <property type="match status" value="1"/>
</dbReference>
<reference evidence="5 6" key="1">
    <citation type="submission" date="2019-05" db="EMBL/GenBank/DDBJ databases">
        <authorList>
            <consortium name="Pathogen Informatics"/>
        </authorList>
    </citation>
    <scope>NUCLEOTIDE SEQUENCE [LARGE SCALE GENOMIC DNA]</scope>
    <source>
        <strain evidence="5 6">NCTC503</strain>
    </source>
</reference>
<accession>A0A4U9R402</accession>
<dbReference type="GO" id="GO:0005576">
    <property type="term" value="C:extracellular region"/>
    <property type="evidence" value="ECO:0007669"/>
    <property type="project" value="UniProtKB-SubCell"/>
</dbReference>
<dbReference type="InterPro" id="IPR011330">
    <property type="entry name" value="Glyco_hydro/deAcase_b/a-brl"/>
</dbReference>
<evidence type="ECO:0000313" key="5">
    <source>
        <dbReference type="EMBL" id="VTQ85985.1"/>
    </source>
</evidence>
<comment type="subcellular location">
    <subcellularLocation>
        <location evidence="1">Secreted</location>
    </subcellularLocation>
</comment>
<keyword evidence="3" id="KW-1133">Transmembrane helix</keyword>
<dbReference type="CDD" id="cd10918">
    <property type="entry name" value="CE4_NodB_like_5s_6s"/>
    <property type="match status" value="1"/>
</dbReference>
<sequence>MKKKKTIIISILSVIVLTYSIFFYYTKMKYVYRNTFATNIRDKFKPWQTTEVVSSEIKNRTKKPIEYLQKDTKDINIPILMYHAISDTNPLNDLLTPPDKFREQIKWLYENGFTPLLIDDVLEAFKTVKVPKRPVAITFDDGYADNYTEAYKILKEFNMKGTFFVITDYINKDNTYMTLNMLKEMKNNGMAIENHTSDHLRLNWRSKEEKIKSIKNAQNFLRDNLGIHSKYLCYPVGRYNKEAIEVAKSLGVRAAVTTKNGISSIEDGEFSLKRVRMSPMSIKSFKKIFENYMQ</sequence>
<dbReference type="Proteomes" id="UP000308489">
    <property type="component" value="Chromosome 1"/>
</dbReference>
<evidence type="ECO:0000256" key="1">
    <source>
        <dbReference type="ARBA" id="ARBA00004613"/>
    </source>
</evidence>
<gene>
    <name evidence="5" type="primary">icaB_1</name>
    <name evidence="5" type="ORF">NCTC503_00858</name>
</gene>
<dbReference type="AlphaFoldDB" id="A0A4U9R402"/>
<keyword evidence="2" id="KW-0732">Signal</keyword>
<evidence type="ECO:0000256" key="3">
    <source>
        <dbReference type="SAM" id="Phobius"/>
    </source>
</evidence>
<keyword evidence="3" id="KW-0812">Transmembrane</keyword>
<dbReference type="PANTHER" id="PTHR34216:SF3">
    <property type="entry name" value="POLY-BETA-1,6-N-ACETYL-D-GLUCOSAMINE N-DEACETYLASE"/>
    <property type="match status" value="1"/>
</dbReference>
<dbReference type="Gene3D" id="3.20.20.370">
    <property type="entry name" value="Glycoside hydrolase/deacetylase"/>
    <property type="match status" value="1"/>
</dbReference>
<feature type="domain" description="NodB homology" evidence="4">
    <location>
        <begin position="133"/>
        <end position="294"/>
    </location>
</feature>
<protein>
    <submittedName>
        <fullName evidence="5">Polysaccharide deacetylase</fullName>
        <ecNumber evidence="5">3.5.1.-</ecNumber>
    </submittedName>
</protein>
<dbReference type="RefSeq" id="WP_138209573.1">
    <property type="nucleotide sequence ID" value="NZ_CBCRUQ010000001.1"/>
</dbReference>
<proteinExistence type="predicted"/>
<dbReference type="PANTHER" id="PTHR34216">
    <property type="match status" value="1"/>
</dbReference>
<feature type="transmembrane region" description="Helical" evidence="3">
    <location>
        <begin position="7"/>
        <end position="25"/>
    </location>
</feature>
<name>A0A4U9R402_HATHI</name>
<keyword evidence="6" id="KW-1185">Reference proteome</keyword>
<organism evidence="5 6">
    <name type="scientific">Hathewaya histolytica</name>
    <name type="common">Clostridium histolyticum</name>
    <dbReference type="NCBI Taxonomy" id="1498"/>
    <lineage>
        <taxon>Bacteria</taxon>
        <taxon>Bacillati</taxon>
        <taxon>Bacillota</taxon>
        <taxon>Clostridia</taxon>
        <taxon>Eubacteriales</taxon>
        <taxon>Clostridiaceae</taxon>
        <taxon>Hathewaya</taxon>
    </lineage>
</organism>